<organism evidence="1 2">
    <name type="scientific">Phytophthora megakarya</name>
    <dbReference type="NCBI Taxonomy" id="4795"/>
    <lineage>
        <taxon>Eukaryota</taxon>
        <taxon>Sar</taxon>
        <taxon>Stramenopiles</taxon>
        <taxon>Oomycota</taxon>
        <taxon>Peronosporomycetes</taxon>
        <taxon>Peronosporales</taxon>
        <taxon>Peronosporaceae</taxon>
        <taxon>Phytophthora</taxon>
    </lineage>
</organism>
<comment type="caution">
    <text evidence="1">The sequence shown here is derived from an EMBL/GenBank/DDBJ whole genome shotgun (WGS) entry which is preliminary data.</text>
</comment>
<proteinExistence type="predicted"/>
<dbReference type="AlphaFoldDB" id="A0A225WJY1"/>
<evidence type="ECO:0000313" key="1">
    <source>
        <dbReference type="EMBL" id="OWZ17714.1"/>
    </source>
</evidence>
<reference evidence="2" key="1">
    <citation type="submission" date="2017-03" db="EMBL/GenBank/DDBJ databases">
        <title>Phytopthora megakarya and P. palmivora, two closely related causual agents of cacao black pod achieved similar genome size and gene model numbers by different mechanisms.</title>
        <authorList>
            <person name="Ali S."/>
            <person name="Shao J."/>
            <person name="Larry D.J."/>
            <person name="Kronmiller B."/>
            <person name="Shen D."/>
            <person name="Strem M.D."/>
            <person name="Melnick R.L."/>
            <person name="Guiltinan M.J."/>
            <person name="Tyler B.M."/>
            <person name="Meinhardt L.W."/>
            <person name="Bailey B.A."/>
        </authorList>
    </citation>
    <scope>NUCLEOTIDE SEQUENCE [LARGE SCALE GENOMIC DNA]</scope>
    <source>
        <strain evidence="2">zdho120</strain>
    </source>
</reference>
<keyword evidence="2" id="KW-1185">Reference proteome</keyword>
<name>A0A225WJY1_9STRA</name>
<accession>A0A225WJY1</accession>
<dbReference type="OrthoDB" id="180135at2759"/>
<sequence>MIKYTYWGNHDAKTISPVVVQNRNRFVAVYAIKSVERNQTVTRYVSYGLNGRFRKLFDHYEQFRTANGKFVLVVSPYNHLASHSDWFTATCGFTEIAPIYMENALTFVKVGTEDEFADFSMLQN</sequence>
<dbReference type="Proteomes" id="UP000198211">
    <property type="component" value="Unassembled WGS sequence"/>
</dbReference>
<gene>
    <name evidence="1" type="ORF">PHMEG_0008301</name>
</gene>
<protein>
    <submittedName>
        <fullName evidence="1">Uncharacterized protein</fullName>
    </submittedName>
</protein>
<dbReference type="EMBL" id="NBNE01000706">
    <property type="protein sequence ID" value="OWZ17714.1"/>
    <property type="molecule type" value="Genomic_DNA"/>
</dbReference>
<evidence type="ECO:0000313" key="2">
    <source>
        <dbReference type="Proteomes" id="UP000198211"/>
    </source>
</evidence>